<keyword evidence="4" id="KW-1185">Reference proteome</keyword>
<sequence>MQVSKIFIAALATLTSIEASNSSSSSSSSSNGVMGVDASTGIVGAGLAAAGR</sequence>
<dbReference type="Proteomes" id="UP001385951">
    <property type="component" value="Unassembled WGS sequence"/>
</dbReference>
<evidence type="ECO:0000313" key="4">
    <source>
        <dbReference type="Proteomes" id="UP001385951"/>
    </source>
</evidence>
<proteinExistence type="predicted"/>
<feature type="signal peptide" evidence="1">
    <location>
        <begin position="1"/>
        <end position="19"/>
    </location>
</feature>
<keyword evidence="1" id="KW-0732">Signal</keyword>
<gene>
    <name evidence="3" type="ORF">QCA50_019079</name>
    <name evidence="2" type="ORF">QCA50_021120</name>
</gene>
<evidence type="ECO:0000313" key="2">
    <source>
        <dbReference type="EMBL" id="KAK7675939.1"/>
    </source>
</evidence>
<evidence type="ECO:0000313" key="3">
    <source>
        <dbReference type="EMBL" id="KAK7677997.1"/>
    </source>
</evidence>
<organism evidence="2 4">
    <name type="scientific">Cerrena zonata</name>
    <dbReference type="NCBI Taxonomy" id="2478898"/>
    <lineage>
        <taxon>Eukaryota</taxon>
        <taxon>Fungi</taxon>
        <taxon>Dikarya</taxon>
        <taxon>Basidiomycota</taxon>
        <taxon>Agaricomycotina</taxon>
        <taxon>Agaricomycetes</taxon>
        <taxon>Polyporales</taxon>
        <taxon>Cerrenaceae</taxon>
        <taxon>Cerrena</taxon>
    </lineage>
</organism>
<reference evidence="2 4" key="1">
    <citation type="submission" date="2022-09" db="EMBL/GenBank/DDBJ databases">
        <authorList>
            <person name="Palmer J.M."/>
        </authorList>
    </citation>
    <scope>NUCLEOTIDE SEQUENCE [LARGE SCALE GENOMIC DNA]</scope>
    <source>
        <strain evidence="2 4">DSM 7382</strain>
    </source>
</reference>
<evidence type="ECO:0000256" key="1">
    <source>
        <dbReference type="SAM" id="SignalP"/>
    </source>
</evidence>
<name>A0AAW0FD44_9APHY</name>
<feature type="chain" id="PRO_5044716838" evidence="1">
    <location>
        <begin position="20"/>
        <end position="52"/>
    </location>
</feature>
<dbReference type="EMBL" id="JASBNA010000154">
    <property type="protein sequence ID" value="KAK7675939.1"/>
    <property type="molecule type" value="Genomic_DNA"/>
</dbReference>
<comment type="caution">
    <text evidence="2">The sequence shown here is derived from an EMBL/GenBank/DDBJ whole genome shotgun (WGS) entry which is preliminary data.</text>
</comment>
<dbReference type="AlphaFoldDB" id="A0AAW0FD44"/>
<accession>A0AAW0FD44</accession>
<protein>
    <submittedName>
        <fullName evidence="2">Uncharacterized protein</fullName>
    </submittedName>
</protein>
<dbReference type="EMBL" id="JASBNA010000079">
    <property type="protein sequence ID" value="KAK7677997.1"/>
    <property type="molecule type" value="Genomic_DNA"/>
</dbReference>